<dbReference type="InterPro" id="IPR008620">
    <property type="entry name" value="FixH"/>
</dbReference>
<dbReference type="AlphaFoldDB" id="A0A6M1TBR5"/>
<protein>
    <recommendedName>
        <fullName evidence="4">Nitrogen fixation protein FixH</fullName>
    </recommendedName>
</protein>
<name>A0A6M1TBR5_9BACT</name>
<evidence type="ECO:0000313" key="2">
    <source>
        <dbReference type="EMBL" id="NGP77543.1"/>
    </source>
</evidence>
<dbReference type="RefSeq" id="WP_165143040.1">
    <property type="nucleotide sequence ID" value="NZ_JAALLT010000004.1"/>
</dbReference>
<evidence type="ECO:0000313" key="3">
    <source>
        <dbReference type="Proteomes" id="UP000473278"/>
    </source>
</evidence>
<dbReference type="EMBL" id="JAALLT010000004">
    <property type="protein sequence ID" value="NGP77543.1"/>
    <property type="molecule type" value="Genomic_DNA"/>
</dbReference>
<gene>
    <name evidence="2" type="ORF">G3570_12920</name>
</gene>
<evidence type="ECO:0008006" key="4">
    <source>
        <dbReference type="Google" id="ProtNLM"/>
    </source>
</evidence>
<keyword evidence="3" id="KW-1185">Reference proteome</keyword>
<feature type="transmembrane region" description="Helical" evidence="1">
    <location>
        <begin position="20"/>
        <end position="40"/>
    </location>
</feature>
<keyword evidence="1" id="KW-0472">Membrane</keyword>
<keyword evidence="1" id="KW-1133">Transmembrane helix</keyword>
<reference evidence="2 3" key="1">
    <citation type="submission" date="2020-02" db="EMBL/GenBank/DDBJ databases">
        <title>Balneolaceae bacterium YR4-1, complete genome.</title>
        <authorList>
            <person name="Li Y."/>
            <person name="Wu S."/>
        </authorList>
    </citation>
    <scope>NUCLEOTIDE SEQUENCE [LARGE SCALE GENOMIC DNA]</scope>
    <source>
        <strain evidence="2 3">YR4-1</strain>
    </source>
</reference>
<organism evidence="2 3">
    <name type="scientific">Halalkalibaculum roseum</name>
    <dbReference type="NCBI Taxonomy" id="2709311"/>
    <lineage>
        <taxon>Bacteria</taxon>
        <taxon>Pseudomonadati</taxon>
        <taxon>Balneolota</taxon>
        <taxon>Balneolia</taxon>
        <taxon>Balneolales</taxon>
        <taxon>Balneolaceae</taxon>
        <taxon>Halalkalibaculum</taxon>
    </lineage>
</organism>
<accession>A0A6M1TBR5</accession>
<comment type="caution">
    <text evidence="2">The sequence shown here is derived from an EMBL/GenBank/DDBJ whole genome shotgun (WGS) entry which is preliminary data.</text>
</comment>
<dbReference type="Proteomes" id="UP000473278">
    <property type="component" value="Unassembled WGS sequence"/>
</dbReference>
<evidence type="ECO:0000256" key="1">
    <source>
        <dbReference type="SAM" id="Phobius"/>
    </source>
</evidence>
<sequence length="160" mass="18300">MNKQSEKDKPSGFSWDWGKGITVAIVLFIISTLSVVAYVVSLDYHMVTENHYERAVNYQEHIDRVEQASAMSQPVQIKLMPGDRMVRLQFPNSLALDNLKGTVELYRPNDSSMDQKIDLNLNQNGIQEISSQNLARGKWLVKVSWSSNGQNYFKEESIFL</sequence>
<keyword evidence="1" id="KW-0812">Transmembrane</keyword>
<proteinExistence type="predicted"/>
<dbReference type="Pfam" id="PF05751">
    <property type="entry name" value="FixH"/>
    <property type="match status" value="1"/>
</dbReference>